<comment type="caution">
    <text evidence="2">The sequence shown here is derived from an EMBL/GenBank/DDBJ whole genome shotgun (WGS) entry which is preliminary data.</text>
</comment>
<keyword evidence="3" id="KW-1185">Reference proteome</keyword>
<accession>A0AAE1Y369</accession>
<dbReference type="EMBL" id="JACGWO010000007">
    <property type="protein sequence ID" value="KAK4422662.1"/>
    <property type="molecule type" value="Genomic_DNA"/>
</dbReference>
<evidence type="ECO:0000256" key="1">
    <source>
        <dbReference type="SAM" id="MobiDB-lite"/>
    </source>
</evidence>
<organism evidence="2 3">
    <name type="scientific">Sesamum alatum</name>
    <dbReference type="NCBI Taxonomy" id="300844"/>
    <lineage>
        <taxon>Eukaryota</taxon>
        <taxon>Viridiplantae</taxon>
        <taxon>Streptophyta</taxon>
        <taxon>Embryophyta</taxon>
        <taxon>Tracheophyta</taxon>
        <taxon>Spermatophyta</taxon>
        <taxon>Magnoliopsida</taxon>
        <taxon>eudicotyledons</taxon>
        <taxon>Gunneridae</taxon>
        <taxon>Pentapetalae</taxon>
        <taxon>asterids</taxon>
        <taxon>lamiids</taxon>
        <taxon>Lamiales</taxon>
        <taxon>Pedaliaceae</taxon>
        <taxon>Sesamum</taxon>
    </lineage>
</organism>
<gene>
    <name evidence="2" type="ORF">Salat_1848700</name>
</gene>
<name>A0AAE1Y369_9LAMI</name>
<proteinExistence type="predicted"/>
<reference evidence="2" key="1">
    <citation type="submission" date="2020-06" db="EMBL/GenBank/DDBJ databases">
        <authorList>
            <person name="Li T."/>
            <person name="Hu X."/>
            <person name="Zhang T."/>
            <person name="Song X."/>
            <person name="Zhang H."/>
            <person name="Dai N."/>
            <person name="Sheng W."/>
            <person name="Hou X."/>
            <person name="Wei L."/>
        </authorList>
    </citation>
    <scope>NUCLEOTIDE SEQUENCE</scope>
    <source>
        <strain evidence="2">3651</strain>
        <tissue evidence="2">Leaf</tissue>
    </source>
</reference>
<protein>
    <submittedName>
        <fullName evidence="2">Uncharacterized protein</fullName>
    </submittedName>
</protein>
<reference evidence="2" key="2">
    <citation type="journal article" date="2024" name="Plant">
        <title>Genomic evolution and insights into agronomic trait innovations of Sesamum species.</title>
        <authorList>
            <person name="Miao H."/>
            <person name="Wang L."/>
            <person name="Qu L."/>
            <person name="Liu H."/>
            <person name="Sun Y."/>
            <person name="Le M."/>
            <person name="Wang Q."/>
            <person name="Wei S."/>
            <person name="Zheng Y."/>
            <person name="Lin W."/>
            <person name="Duan Y."/>
            <person name="Cao H."/>
            <person name="Xiong S."/>
            <person name="Wang X."/>
            <person name="Wei L."/>
            <person name="Li C."/>
            <person name="Ma Q."/>
            <person name="Ju M."/>
            <person name="Zhao R."/>
            <person name="Li G."/>
            <person name="Mu C."/>
            <person name="Tian Q."/>
            <person name="Mei H."/>
            <person name="Zhang T."/>
            <person name="Gao T."/>
            <person name="Zhang H."/>
        </authorList>
    </citation>
    <scope>NUCLEOTIDE SEQUENCE</scope>
    <source>
        <strain evidence="2">3651</strain>
    </source>
</reference>
<evidence type="ECO:0000313" key="3">
    <source>
        <dbReference type="Proteomes" id="UP001293254"/>
    </source>
</evidence>
<sequence>MGQVGEEGGPTHLGLDNAKQVQEAGRLGHTSGLTHIGPPPGFVTRSKGIGRAQLSKEDAVRFCVLAWKIWQHRCRKTMEGKDQNSVTAWQEAITMLECYQSVSRRSG</sequence>
<feature type="region of interest" description="Disordered" evidence="1">
    <location>
        <begin position="1"/>
        <end position="44"/>
    </location>
</feature>
<evidence type="ECO:0000313" key="2">
    <source>
        <dbReference type="EMBL" id="KAK4422662.1"/>
    </source>
</evidence>
<dbReference type="Proteomes" id="UP001293254">
    <property type="component" value="Unassembled WGS sequence"/>
</dbReference>
<dbReference type="AlphaFoldDB" id="A0AAE1Y369"/>